<feature type="compositionally biased region" description="Gly residues" evidence="1">
    <location>
        <begin position="55"/>
        <end position="65"/>
    </location>
</feature>
<dbReference type="AlphaFoldDB" id="A0A0J8R2M1"/>
<feature type="region of interest" description="Disordered" evidence="1">
    <location>
        <begin position="53"/>
        <end position="89"/>
    </location>
</feature>
<protein>
    <submittedName>
        <fullName evidence="2">Uncharacterized protein</fullName>
    </submittedName>
</protein>
<name>A0A0J8R2M1_COCIT</name>
<feature type="compositionally biased region" description="Basic and acidic residues" evidence="1">
    <location>
        <begin position="77"/>
        <end position="86"/>
    </location>
</feature>
<proteinExistence type="predicted"/>
<evidence type="ECO:0000313" key="2">
    <source>
        <dbReference type="EMBL" id="KMU79404.1"/>
    </source>
</evidence>
<reference evidence="3" key="1">
    <citation type="journal article" date="2010" name="Genome Res.">
        <title>Population genomic sequencing of Coccidioides fungi reveals recent hybridization and transposon control.</title>
        <authorList>
            <person name="Neafsey D.E."/>
            <person name="Barker B.M."/>
            <person name="Sharpton T.J."/>
            <person name="Stajich J.E."/>
            <person name="Park D.J."/>
            <person name="Whiston E."/>
            <person name="Hung C.-Y."/>
            <person name="McMahan C."/>
            <person name="White J."/>
            <person name="Sykes S."/>
            <person name="Heiman D."/>
            <person name="Young S."/>
            <person name="Zeng Q."/>
            <person name="Abouelleil A."/>
            <person name="Aftuck L."/>
            <person name="Bessette D."/>
            <person name="Brown A."/>
            <person name="FitzGerald M."/>
            <person name="Lui A."/>
            <person name="Macdonald J.P."/>
            <person name="Priest M."/>
            <person name="Orbach M.J."/>
            <person name="Galgiani J.N."/>
            <person name="Kirkland T.N."/>
            <person name="Cole G.T."/>
            <person name="Birren B.W."/>
            <person name="Henn M.R."/>
            <person name="Taylor J.W."/>
            <person name="Rounsley S.D."/>
        </authorList>
    </citation>
    <scope>NUCLEOTIDE SEQUENCE [LARGE SCALE GENOMIC DNA]</scope>
    <source>
        <strain evidence="3">RMSCC 3703</strain>
    </source>
</reference>
<accession>A0A0J8R2M1</accession>
<evidence type="ECO:0000256" key="1">
    <source>
        <dbReference type="SAM" id="MobiDB-lite"/>
    </source>
</evidence>
<evidence type="ECO:0000313" key="3">
    <source>
        <dbReference type="Proteomes" id="UP000054559"/>
    </source>
</evidence>
<dbReference type="EMBL" id="DS268175">
    <property type="protein sequence ID" value="KMU79404.1"/>
    <property type="molecule type" value="Genomic_DNA"/>
</dbReference>
<dbReference type="Proteomes" id="UP000054559">
    <property type="component" value="Unassembled WGS sequence"/>
</dbReference>
<gene>
    <name evidence="2" type="ORF">CISG_07808</name>
</gene>
<sequence length="113" mass="12441">MPLIPSCLMLGGHQHSGDLKQSTWARAEVGFCKKLGLPYLRGRTVRAAWPLAGENQGGNILGSGSGKMSSSRKKTKQSQERERKEEEMEPGGIAVAWGLRVRRHDRDSAVALW</sequence>
<organism evidence="2 3">
    <name type="scientific">Coccidioides immitis RMSCC 3703</name>
    <dbReference type="NCBI Taxonomy" id="454286"/>
    <lineage>
        <taxon>Eukaryota</taxon>
        <taxon>Fungi</taxon>
        <taxon>Dikarya</taxon>
        <taxon>Ascomycota</taxon>
        <taxon>Pezizomycotina</taxon>
        <taxon>Eurotiomycetes</taxon>
        <taxon>Eurotiomycetidae</taxon>
        <taxon>Onygenales</taxon>
        <taxon>Onygenaceae</taxon>
        <taxon>Coccidioides</taxon>
    </lineage>
</organism>